<dbReference type="SMART" id="SM01196">
    <property type="entry name" value="FERM_C"/>
    <property type="match status" value="1"/>
</dbReference>
<dbReference type="InterPro" id="IPR011993">
    <property type="entry name" value="PH-like_dom_sf"/>
</dbReference>
<dbReference type="Pfam" id="PF09379">
    <property type="entry name" value="FERM_N"/>
    <property type="match status" value="1"/>
</dbReference>
<dbReference type="SMART" id="SM00295">
    <property type="entry name" value="B41"/>
    <property type="match status" value="1"/>
</dbReference>
<dbReference type="SUPFAM" id="SSF47031">
    <property type="entry name" value="Second domain of FERM"/>
    <property type="match status" value="1"/>
</dbReference>
<keyword evidence="4" id="KW-1185">Reference proteome</keyword>
<dbReference type="EMBL" id="KK735519">
    <property type="protein sequence ID" value="KFR14659.1"/>
    <property type="molecule type" value="Genomic_DNA"/>
</dbReference>
<dbReference type="Gene3D" id="2.30.29.30">
    <property type="entry name" value="Pleckstrin-homology domain (PH domain)/Phosphotyrosine-binding domain (PTB)"/>
    <property type="match status" value="1"/>
</dbReference>
<dbReference type="Proteomes" id="UP000053605">
    <property type="component" value="Unassembled WGS sequence"/>
</dbReference>
<dbReference type="PANTHER" id="PTHR13429">
    <property type="entry name" value="FERM DOMAIN (PROTEIN4.1-EZRIN-RADIXIN-MOESIN) FAMILY"/>
    <property type="match status" value="1"/>
</dbReference>
<dbReference type="Gene3D" id="1.20.80.10">
    <property type="match status" value="1"/>
</dbReference>
<sequence>FFLQVKILCHELLVQVCDLLRLKDCHLFGLSVIQNNEHVYMDLAQKLYKYCPKEWKKEASKVSGEVLHGELTAGDRTARYYYYWHLRKQVLHSQCVLREEAYFLLTAFALQADLGDFKRNKHYGKYFEPEAYFPAWVVAKRGKDYILKHVPNMHKDQFALTASEAHLKYIKEAVRLDDVAVHYYRLYKDKREVEASLTLGLTTRGIQIFQNLDEEKQLLYDFPWTNVGKLVFVGKKFEILPDGLPSARKLIYYTGCPLRSRHLLQLLSSSHRLYMNLQPVLRQVRRLEENEGRHKPRCGPSSSQCLESPCANIISSSSYSSFPSTSSSFASSSSSFSSCSSSSSSSFPSSSSSFPFSSSSCSSSSSSSSFPMPSHGSSHTSGVESGGKDRLEEDSQDDEIEMLVDDPRELEQAGEMEVSPDMCVYITEDMLLSRKYNGHSGLIVKEISSSTSSSSETVVKLRGQSTDSLPQTTCRKPKTSTDRHSLSLDDIRLYQKDFLQLANLCQDTAQSYTFGCAHGLEEEGLYCNGCLAQQCVNIQETFPVKRTSKYFSLDLTHDEVPEFVV</sequence>
<dbReference type="STRING" id="30419.A0A091WGF7"/>
<dbReference type="InterPro" id="IPR018979">
    <property type="entry name" value="FERM_N"/>
</dbReference>
<dbReference type="InterPro" id="IPR019748">
    <property type="entry name" value="FERM_central"/>
</dbReference>
<feature type="compositionally biased region" description="Polar residues" evidence="1">
    <location>
        <begin position="463"/>
        <end position="474"/>
    </location>
</feature>
<dbReference type="GO" id="GO:0035332">
    <property type="term" value="P:positive regulation of hippo signaling"/>
    <property type="evidence" value="ECO:0007669"/>
    <property type="project" value="TreeGrafter"/>
</dbReference>
<dbReference type="CDD" id="cd13185">
    <property type="entry name" value="FERM_C_FRMD1_FRMD6"/>
    <property type="match status" value="1"/>
</dbReference>
<dbReference type="PhylomeDB" id="A0A091WGF7"/>
<dbReference type="PROSITE" id="PS50057">
    <property type="entry name" value="FERM_3"/>
    <property type="match status" value="1"/>
</dbReference>
<dbReference type="Pfam" id="PF00373">
    <property type="entry name" value="FERM_M"/>
    <property type="match status" value="1"/>
</dbReference>
<accession>A0A091WGF7</accession>
<feature type="region of interest" description="Disordered" evidence="1">
    <location>
        <begin position="454"/>
        <end position="481"/>
    </location>
</feature>
<dbReference type="CDD" id="cd14473">
    <property type="entry name" value="FERM_B-lobe"/>
    <property type="match status" value="1"/>
</dbReference>
<dbReference type="PANTHER" id="PTHR13429:SF11">
    <property type="entry name" value="FERM DOMAIN-CONTAINING PROTEIN 6"/>
    <property type="match status" value="1"/>
</dbReference>
<dbReference type="InterPro" id="IPR041781">
    <property type="entry name" value="FRMD6-FERM_C"/>
</dbReference>
<dbReference type="SUPFAM" id="SSF50729">
    <property type="entry name" value="PH domain-like"/>
    <property type="match status" value="1"/>
</dbReference>
<reference evidence="3 4" key="1">
    <citation type="submission" date="2014-04" db="EMBL/GenBank/DDBJ databases">
        <title>Genome evolution of avian class.</title>
        <authorList>
            <person name="Zhang G."/>
            <person name="Li C."/>
        </authorList>
    </citation>
    <scope>NUCLEOTIDE SEQUENCE [LARGE SCALE GENOMIC DNA]</scope>
    <source>
        <strain evidence="3">BGI_N306</strain>
    </source>
</reference>
<dbReference type="SUPFAM" id="SSF54236">
    <property type="entry name" value="Ubiquitin-like"/>
    <property type="match status" value="1"/>
</dbReference>
<dbReference type="GO" id="GO:0098592">
    <property type="term" value="C:cytoplasmic side of apical plasma membrane"/>
    <property type="evidence" value="ECO:0007669"/>
    <property type="project" value="TreeGrafter"/>
</dbReference>
<gene>
    <name evidence="3" type="ORF">N306_05188</name>
</gene>
<feature type="non-terminal residue" evidence="3">
    <location>
        <position position="1"/>
    </location>
</feature>
<proteinExistence type="predicted"/>
<feature type="compositionally biased region" description="Low complexity" evidence="1">
    <location>
        <begin position="365"/>
        <end position="378"/>
    </location>
</feature>
<dbReference type="InterPro" id="IPR047145">
    <property type="entry name" value="FRMD6-like"/>
</dbReference>
<dbReference type="InterPro" id="IPR019749">
    <property type="entry name" value="Band_41_domain"/>
</dbReference>
<dbReference type="Pfam" id="PF09380">
    <property type="entry name" value="FERM_C"/>
    <property type="match status" value="1"/>
</dbReference>
<protein>
    <submittedName>
        <fullName evidence="3">FERM domain-containing protein 6</fullName>
    </submittedName>
</protein>
<feature type="domain" description="FERM" evidence="2">
    <location>
        <begin position="1"/>
        <end position="278"/>
    </location>
</feature>
<dbReference type="InterPro" id="IPR014352">
    <property type="entry name" value="FERM/acyl-CoA-bd_prot_sf"/>
</dbReference>
<dbReference type="FunFam" id="1.20.80.10:FF:000015">
    <property type="entry name" value="FERM domain-containing protein 6 isoform X2"/>
    <property type="match status" value="1"/>
</dbReference>
<evidence type="ECO:0000256" key="1">
    <source>
        <dbReference type="SAM" id="MobiDB-lite"/>
    </source>
</evidence>
<evidence type="ECO:0000313" key="4">
    <source>
        <dbReference type="Proteomes" id="UP000053605"/>
    </source>
</evidence>
<name>A0A091WGF7_OPIHO</name>
<dbReference type="FunFam" id="2.30.29.30:FF:000134">
    <property type="entry name" value="Putative FERM domain-containing protein 6"/>
    <property type="match status" value="1"/>
</dbReference>
<evidence type="ECO:0000313" key="3">
    <source>
        <dbReference type="EMBL" id="KFR14659.1"/>
    </source>
</evidence>
<organism evidence="3 4">
    <name type="scientific">Opisthocomus hoazin</name>
    <name type="common">Hoatzin</name>
    <name type="synonym">Phasianus hoazin</name>
    <dbReference type="NCBI Taxonomy" id="30419"/>
    <lineage>
        <taxon>Eukaryota</taxon>
        <taxon>Metazoa</taxon>
        <taxon>Chordata</taxon>
        <taxon>Craniata</taxon>
        <taxon>Vertebrata</taxon>
        <taxon>Euteleostomi</taxon>
        <taxon>Archelosauria</taxon>
        <taxon>Archosauria</taxon>
        <taxon>Dinosauria</taxon>
        <taxon>Saurischia</taxon>
        <taxon>Theropoda</taxon>
        <taxon>Coelurosauria</taxon>
        <taxon>Aves</taxon>
        <taxon>Neognathae</taxon>
        <taxon>Neoaves</taxon>
        <taxon>Opisthocomiformes</taxon>
        <taxon>Opisthocomidae</taxon>
        <taxon>Opisthocomus</taxon>
    </lineage>
</organism>
<evidence type="ECO:0000259" key="2">
    <source>
        <dbReference type="PROSITE" id="PS50057"/>
    </source>
</evidence>
<feature type="region of interest" description="Disordered" evidence="1">
    <location>
        <begin position="365"/>
        <end position="396"/>
    </location>
</feature>
<dbReference type="InterPro" id="IPR018980">
    <property type="entry name" value="FERM_PH-like_C"/>
</dbReference>
<dbReference type="InterPro" id="IPR029071">
    <property type="entry name" value="Ubiquitin-like_domsf"/>
</dbReference>
<dbReference type="InterPro" id="IPR035963">
    <property type="entry name" value="FERM_2"/>
</dbReference>
<dbReference type="InterPro" id="IPR000299">
    <property type="entry name" value="FERM_domain"/>
</dbReference>
<dbReference type="AlphaFoldDB" id="A0A091WGF7"/>
<feature type="non-terminal residue" evidence="3">
    <location>
        <position position="565"/>
    </location>
</feature>